<evidence type="ECO:0000256" key="9">
    <source>
        <dbReference type="ARBA" id="ARBA00044632"/>
    </source>
</evidence>
<dbReference type="GO" id="GO:0140078">
    <property type="term" value="F:class I DNA-(apurinic or apyrimidinic site) endonuclease activity"/>
    <property type="evidence" value="ECO:0007669"/>
    <property type="project" value="UniProtKB-EC"/>
</dbReference>
<keyword evidence="4" id="KW-0378">Hydrolase</keyword>
<reference evidence="11" key="1">
    <citation type="journal article" date="2021" name="PeerJ">
        <title>Extensive microbial diversity within the chicken gut microbiome revealed by metagenomics and culture.</title>
        <authorList>
            <person name="Gilroy R."/>
            <person name="Ravi A."/>
            <person name="Getino M."/>
            <person name="Pursley I."/>
            <person name="Horton D.L."/>
            <person name="Alikhan N.F."/>
            <person name="Baker D."/>
            <person name="Gharbi K."/>
            <person name="Hall N."/>
            <person name="Watson M."/>
            <person name="Adriaenssens E.M."/>
            <person name="Foster-Nyarko E."/>
            <person name="Jarju S."/>
            <person name="Secka A."/>
            <person name="Antonio M."/>
            <person name="Oren A."/>
            <person name="Chaudhuri R.R."/>
            <person name="La Ragione R."/>
            <person name="Hildebrand F."/>
            <person name="Pallen M.J."/>
        </authorList>
    </citation>
    <scope>NUCLEOTIDE SEQUENCE</scope>
    <source>
        <strain evidence="11">CHK178-16964</strain>
    </source>
</reference>
<evidence type="ECO:0000256" key="4">
    <source>
        <dbReference type="ARBA" id="ARBA00022801"/>
    </source>
</evidence>
<dbReference type="GO" id="GO:0006284">
    <property type="term" value="P:base-excision repair"/>
    <property type="evidence" value="ECO:0007669"/>
    <property type="project" value="InterPro"/>
</dbReference>
<dbReference type="EMBL" id="DWZA01000040">
    <property type="protein sequence ID" value="HJA70839.1"/>
    <property type="molecule type" value="Genomic_DNA"/>
</dbReference>
<dbReference type="SUPFAM" id="SSF48150">
    <property type="entry name" value="DNA-glycosylase"/>
    <property type="match status" value="1"/>
</dbReference>
<dbReference type="AlphaFoldDB" id="A0A9D2KN59"/>
<evidence type="ECO:0000256" key="1">
    <source>
        <dbReference type="ARBA" id="ARBA00010679"/>
    </source>
</evidence>
<dbReference type="GO" id="GO:0008534">
    <property type="term" value="F:oxidized purine nucleobase lesion DNA N-glycosylase activity"/>
    <property type="evidence" value="ECO:0007669"/>
    <property type="project" value="InterPro"/>
</dbReference>
<dbReference type="Pfam" id="PF00730">
    <property type="entry name" value="HhH-GPD"/>
    <property type="match status" value="1"/>
</dbReference>
<evidence type="ECO:0000256" key="3">
    <source>
        <dbReference type="ARBA" id="ARBA00022763"/>
    </source>
</evidence>
<dbReference type="Gene3D" id="1.10.340.30">
    <property type="entry name" value="Hypothetical protein, domain 2"/>
    <property type="match status" value="1"/>
</dbReference>
<dbReference type="Proteomes" id="UP000823900">
    <property type="component" value="Unassembled WGS sequence"/>
</dbReference>
<dbReference type="Gene3D" id="3.30.310.260">
    <property type="match status" value="1"/>
</dbReference>
<dbReference type="InterPro" id="IPR003265">
    <property type="entry name" value="HhH-GPD_domain"/>
</dbReference>
<evidence type="ECO:0000256" key="8">
    <source>
        <dbReference type="ARBA" id="ARBA00023295"/>
    </source>
</evidence>
<evidence type="ECO:0000256" key="5">
    <source>
        <dbReference type="ARBA" id="ARBA00023204"/>
    </source>
</evidence>
<keyword evidence="7" id="KW-0511">Multifunctional enzyme</keyword>
<keyword evidence="3" id="KW-0227">DNA damage</keyword>
<evidence type="ECO:0000256" key="7">
    <source>
        <dbReference type="ARBA" id="ARBA00023268"/>
    </source>
</evidence>
<dbReference type="GO" id="GO:0003684">
    <property type="term" value="F:damaged DNA binding"/>
    <property type="evidence" value="ECO:0007669"/>
    <property type="project" value="InterPro"/>
</dbReference>
<dbReference type="Gene3D" id="1.10.1670.10">
    <property type="entry name" value="Helix-hairpin-Helix base-excision DNA repair enzymes (C-terminal)"/>
    <property type="match status" value="1"/>
</dbReference>
<dbReference type="Pfam" id="PF07934">
    <property type="entry name" value="OGG_N"/>
    <property type="match status" value="1"/>
</dbReference>
<dbReference type="SMART" id="SM00478">
    <property type="entry name" value="ENDO3c"/>
    <property type="match status" value="1"/>
</dbReference>
<keyword evidence="8" id="KW-0326">Glycosidase</keyword>
<dbReference type="InterPro" id="IPR011257">
    <property type="entry name" value="DNA_glycosylase"/>
</dbReference>
<comment type="similarity">
    <text evidence="1">Belongs to the type-1 OGG1 family.</text>
</comment>
<dbReference type="InterPro" id="IPR023170">
    <property type="entry name" value="HhH_base_excis_C"/>
</dbReference>
<evidence type="ECO:0000313" key="12">
    <source>
        <dbReference type="Proteomes" id="UP000823900"/>
    </source>
</evidence>
<dbReference type="PANTHER" id="PTHR10242">
    <property type="entry name" value="8-OXOGUANINE DNA GLYCOSYLASE"/>
    <property type="match status" value="1"/>
</dbReference>
<dbReference type="EC" id="4.2.99.18" evidence="2"/>
<dbReference type="InterPro" id="IPR052054">
    <property type="entry name" value="Oxidative_DNA_repair_enzyme"/>
</dbReference>
<name>A0A9D2KN59_9FIRM</name>
<protein>
    <recommendedName>
        <fullName evidence="2">DNA-(apurinic or apyrimidinic site) lyase</fullName>
        <ecNumber evidence="2">4.2.99.18</ecNumber>
    </recommendedName>
</protein>
<keyword evidence="6" id="KW-0456">Lyase</keyword>
<dbReference type="GO" id="GO:0006289">
    <property type="term" value="P:nucleotide-excision repair"/>
    <property type="evidence" value="ECO:0007669"/>
    <property type="project" value="InterPro"/>
</dbReference>
<keyword evidence="5" id="KW-0234">DNA repair</keyword>
<dbReference type="PANTHER" id="PTHR10242:SF2">
    <property type="entry name" value="N-GLYCOSYLASE_DNA LYASE"/>
    <property type="match status" value="1"/>
</dbReference>
<accession>A0A9D2KN59</accession>
<sequence length="286" mass="32914">MIKKTIPYFSLAQIADSGQCFRLNRLPDGGFSLISQGRFLKLYQEKEEVSFCCGEEDFPYWEDYFDLKTDYGAVISSISPGDAYLRNAARFGQGIRILRQDLWEMILTFVISQQKTIPKIREAVELLSSNYGGKIQADGKVFHAFPSPMELRRASLEDLKAMKLGYRAKYIHRLCQDASCGVLDLEKLKSMDYPSSMDYLTGFYGIGEKVANCICLFGLHHVEAFPIDTWIKKILLKEYYDPKYDGLAKTRLYETIVQDHFGRYKGFAGVMQQYIFFYERSLFSGS</sequence>
<dbReference type="CDD" id="cd00056">
    <property type="entry name" value="ENDO3c"/>
    <property type="match status" value="1"/>
</dbReference>
<feature type="domain" description="HhH-GPD" evidence="10">
    <location>
        <begin position="111"/>
        <end position="280"/>
    </location>
</feature>
<evidence type="ECO:0000313" key="11">
    <source>
        <dbReference type="EMBL" id="HJA70839.1"/>
    </source>
</evidence>
<gene>
    <name evidence="11" type="ORF">IAA07_04565</name>
</gene>
<dbReference type="InterPro" id="IPR012904">
    <property type="entry name" value="OGG_N"/>
</dbReference>
<evidence type="ECO:0000259" key="10">
    <source>
        <dbReference type="SMART" id="SM00478"/>
    </source>
</evidence>
<dbReference type="SUPFAM" id="SSF55945">
    <property type="entry name" value="TATA-box binding protein-like"/>
    <property type="match status" value="1"/>
</dbReference>
<evidence type="ECO:0000256" key="6">
    <source>
        <dbReference type="ARBA" id="ARBA00023239"/>
    </source>
</evidence>
<proteinExistence type="inferred from homology"/>
<organism evidence="11 12">
    <name type="scientific">Candidatus Lachnoclostridium stercoravium</name>
    <dbReference type="NCBI Taxonomy" id="2838633"/>
    <lineage>
        <taxon>Bacteria</taxon>
        <taxon>Bacillati</taxon>
        <taxon>Bacillota</taxon>
        <taxon>Clostridia</taxon>
        <taxon>Lachnospirales</taxon>
        <taxon>Lachnospiraceae</taxon>
    </lineage>
</organism>
<comment type="caution">
    <text evidence="11">The sequence shown here is derived from an EMBL/GenBank/DDBJ whole genome shotgun (WGS) entry which is preliminary data.</text>
</comment>
<comment type="catalytic activity">
    <reaction evidence="9">
        <text>2'-deoxyribonucleotide-(2'-deoxyribose 5'-phosphate)-2'-deoxyribonucleotide-DNA = a 3'-end 2'-deoxyribonucleotide-(2,3-dehydro-2,3-deoxyribose 5'-phosphate)-DNA + a 5'-end 5'-phospho-2'-deoxyribonucleoside-DNA + H(+)</text>
        <dbReference type="Rhea" id="RHEA:66592"/>
        <dbReference type="Rhea" id="RHEA-COMP:13180"/>
        <dbReference type="Rhea" id="RHEA-COMP:16897"/>
        <dbReference type="Rhea" id="RHEA-COMP:17067"/>
        <dbReference type="ChEBI" id="CHEBI:15378"/>
        <dbReference type="ChEBI" id="CHEBI:136412"/>
        <dbReference type="ChEBI" id="CHEBI:157695"/>
        <dbReference type="ChEBI" id="CHEBI:167181"/>
        <dbReference type="EC" id="4.2.99.18"/>
    </reaction>
</comment>
<evidence type="ECO:0000256" key="2">
    <source>
        <dbReference type="ARBA" id="ARBA00012720"/>
    </source>
</evidence>
<reference evidence="11" key="2">
    <citation type="submission" date="2021-04" db="EMBL/GenBank/DDBJ databases">
        <authorList>
            <person name="Gilroy R."/>
        </authorList>
    </citation>
    <scope>NUCLEOTIDE SEQUENCE</scope>
    <source>
        <strain evidence="11">CHK178-16964</strain>
    </source>
</reference>